<dbReference type="SUPFAM" id="SSF53474">
    <property type="entry name" value="alpha/beta-Hydrolases"/>
    <property type="match status" value="1"/>
</dbReference>
<evidence type="ECO:0000313" key="7">
    <source>
        <dbReference type="Proteomes" id="UP000504606"/>
    </source>
</evidence>
<dbReference type="GO" id="GO:0016298">
    <property type="term" value="F:lipase activity"/>
    <property type="evidence" value="ECO:0007669"/>
    <property type="project" value="InterPro"/>
</dbReference>
<organism evidence="7 8">
    <name type="scientific">Frankliniella occidentalis</name>
    <name type="common">Western flower thrips</name>
    <name type="synonym">Euthrips occidentalis</name>
    <dbReference type="NCBI Taxonomy" id="133901"/>
    <lineage>
        <taxon>Eukaryota</taxon>
        <taxon>Metazoa</taxon>
        <taxon>Ecdysozoa</taxon>
        <taxon>Arthropoda</taxon>
        <taxon>Hexapoda</taxon>
        <taxon>Insecta</taxon>
        <taxon>Pterygota</taxon>
        <taxon>Neoptera</taxon>
        <taxon>Paraneoptera</taxon>
        <taxon>Thysanoptera</taxon>
        <taxon>Terebrantia</taxon>
        <taxon>Thripoidea</taxon>
        <taxon>Thripidae</taxon>
        <taxon>Frankliniella</taxon>
    </lineage>
</organism>
<gene>
    <name evidence="8" type="primary">LOC113218350</name>
</gene>
<dbReference type="InterPro" id="IPR033906">
    <property type="entry name" value="Lipase_N"/>
</dbReference>
<evidence type="ECO:0000256" key="1">
    <source>
        <dbReference type="ARBA" id="ARBA00004613"/>
    </source>
</evidence>
<feature type="chain" id="PRO_5038954234" evidence="5">
    <location>
        <begin position="27"/>
        <end position="354"/>
    </location>
</feature>
<dbReference type="OrthoDB" id="199913at2759"/>
<evidence type="ECO:0000256" key="5">
    <source>
        <dbReference type="SAM" id="SignalP"/>
    </source>
</evidence>
<evidence type="ECO:0000256" key="3">
    <source>
        <dbReference type="ARBA" id="ARBA00022525"/>
    </source>
</evidence>
<dbReference type="Gene3D" id="3.40.50.1820">
    <property type="entry name" value="alpha/beta hydrolase"/>
    <property type="match status" value="1"/>
</dbReference>
<feature type="domain" description="Lipase" evidence="6">
    <location>
        <begin position="60"/>
        <end position="323"/>
    </location>
</feature>
<evidence type="ECO:0000256" key="2">
    <source>
        <dbReference type="ARBA" id="ARBA00010701"/>
    </source>
</evidence>
<protein>
    <submittedName>
        <fullName evidence="8">Lipase member H-A-like</fullName>
    </submittedName>
</protein>
<dbReference type="GeneID" id="113218350"/>
<dbReference type="Pfam" id="PF00151">
    <property type="entry name" value="Lipase"/>
    <property type="match status" value="1"/>
</dbReference>
<comment type="subcellular location">
    <subcellularLocation>
        <location evidence="1">Secreted</location>
    </subcellularLocation>
</comment>
<dbReference type="KEGG" id="foc:113218350"/>
<evidence type="ECO:0000259" key="6">
    <source>
        <dbReference type="Pfam" id="PF00151"/>
    </source>
</evidence>
<dbReference type="GO" id="GO:0017171">
    <property type="term" value="F:serine hydrolase activity"/>
    <property type="evidence" value="ECO:0007669"/>
    <property type="project" value="TreeGrafter"/>
</dbReference>
<accession>A0A9C6U9V3</accession>
<dbReference type="PANTHER" id="PTHR11610:SF37">
    <property type="entry name" value="GH01208P"/>
    <property type="match status" value="1"/>
</dbReference>
<evidence type="ECO:0000313" key="8">
    <source>
        <dbReference type="RefSeq" id="XP_052124508.1"/>
    </source>
</evidence>
<dbReference type="PRINTS" id="PR00821">
    <property type="entry name" value="TAGLIPASE"/>
</dbReference>
<dbReference type="CDD" id="cd00707">
    <property type="entry name" value="Pancreat_lipase_like"/>
    <property type="match status" value="1"/>
</dbReference>
<dbReference type="InterPro" id="IPR000734">
    <property type="entry name" value="TAG_lipase"/>
</dbReference>
<reference evidence="8" key="2">
    <citation type="submission" date="2025-08" db="UniProtKB">
        <authorList>
            <consortium name="RefSeq"/>
        </authorList>
    </citation>
    <scope>IDENTIFICATION</scope>
    <source>
        <tissue evidence="8">Whole organism</tissue>
    </source>
</reference>
<feature type="signal peptide" evidence="5">
    <location>
        <begin position="1"/>
        <end position="26"/>
    </location>
</feature>
<keyword evidence="3" id="KW-0964">Secreted</keyword>
<reference evidence="8" key="1">
    <citation type="journal article" date="2018" name="Proc. Natl. Acad. Sci. U.S.A.">
        <title>Phylogenomics and the evolution of hemipteroid insects.</title>
        <authorList>
            <person name="Johnson K.P."/>
            <person name="Dietrich C.H."/>
            <person name="Friedrich F."/>
            <person name="Beutel R.G."/>
            <person name="Wipfler B."/>
            <person name="Peters R.S."/>
            <person name="Allen J.M."/>
            <person name="Petersen M."/>
            <person name="Donath A."/>
            <person name="Walden K.K."/>
            <person name="Kozlov A.M."/>
            <person name="Podsiadlowski L."/>
            <person name="Mayer C."/>
            <person name="Meusemann K."/>
            <person name="Vasilikopoulos A."/>
            <person name="Waterhouse R.M."/>
            <person name="Cameron S.L."/>
            <person name="Weirauch C."/>
            <person name="Swanson D.R."/>
            <person name="Percy D.M."/>
            <person name="Hardy N.B."/>
            <person name="Terry I."/>
            <person name="Liu S."/>
            <person name="Zhou X."/>
            <person name="Misof B."/>
            <person name="Robertson H.M."/>
            <person name="Yoshizawa K."/>
        </authorList>
    </citation>
    <scope>NUCLEOTIDE SEQUENCE</scope>
    <source>
        <tissue evidence="8">Whole organism</tissue>
    </source>
</reference>
<dbReference type="GO" id="GO:0005615">
    <property type="term" value="C:extracellular space"/>
    <property type="evidence" value="ECO:0007669"/>
    <property type="project" value="TreeGrafter"/>
</dbReference>
<evidence type="ECO:0000256" key="4">
    <source>
        <dbReference type="RuleBase" id="RU004262"/>
    </source>
</evidence>
<dbReference type="InterPro" id="IPR029058">
    <property type="entry name" value="AB_hydrolase_fold"/>
</dbReference>
<dbReference type="AlphaFoldDB" id="A0A9C6U9V3"/>
<proteinExistence type="inferred from homology"/>
<dbReference type="GO" id="GO:0016042">
    <property type="term" value="P:lipid catabolic process"/>
    <property type="evidence" value="ECO:0007669"/>
    <property type="project" value="TreeGrafter"/>
</dbReference>
<dbReference type="Proteomes" id="UP000504606">
    <property type="component" value="Unplaced"/>
</dbReference>
<name>A0A9C6U9V3_FRAOC</name>
<keyword evidence="5" id="KW-0732">Signal</keyword>
<dbReference type="RefSeq" id="XP_052124508.1">
    <property type="nucleotide sequence ID" value="XM_052268548.1"/>
</dbReference>
<keyword evidence="7" id="KW-1185">Reference proteome</keyword>
<sequence length="354" mass="38931">MSLPSGPRLLLLGLAMVAAGISGGSATFRAGRATLPRAELLKTIKLRIYGSSTADFAEYLLESQADGLLKDPRFNANKPTVLYYHGYTEHGDKESVQTVMSAFIRQAKFNVVFVDWSKVAAEFYVIPLLLVPEVAKLVAKQLDAWHAGRQLAIDSLYLVGHSLGGQAAGLTGKNLRNGKVPRVTALDPALPGFNVKSLTTNHIAPSDAHFVDVIHTDGGNYGVQYATGDADFYPNGGRRLQPGCTPNARALSDEDFCSHWRSWRFFAESLDPELPPYVGVECASYDDFAAGKCEDNKKAIMGFNTPVSTRGSFYLETSDSRPFSKAELGLRSSRAPRRMVARKMIPRRRFFWFL</sequence>
<dbReference type="InterPro" id="IPR013818">
    <property type="entry name" value="Lipase"/>
</dbReference>
<dbReference type="PANTHER" id="PTHR11610">
    <property type="entry name" value="LIPASE"/>
    <property type="match status" value="1"/>
</dbReference>
<comment type="similarity">
    <text evidence="2 4">Belongs to the AB hydrolase superfamily. Lipase family.</text>
</comment>